<keyword evidence="2" id="KW-1185">Reference proteome</keyword>
<gene>
    <name evidence="1" type="ORF">H3N35_07565</name>
</gene>
<dbReference type="InterPro" id="IPR029465">
    <property type="entry name" value="ATPgrasp_TupA"/>
</dbReference>
<dbReference type="SUPFAM" id="SSF56059">
    <property type="entry name" value="Glutathione synthetase ATP-binding domain-like"/>
    <property type="match status" value="1"/>
</dbReference>
<protein>
    <recommendedName>
        <fullName evidence="3">Teichuronopeptide biosynthesis TupA-like protein</fullName>
    </recommendedName>
</protein>
<dbReference type="Proteomes" id="UP001215231">
    <property type="component" value="Chromosome"/>
</dbReference>
<name>A0ABY7VIE5_9GAMM</name>
<dbReference type="Pfam" id="PF14305">
    <property type="entry name" value="ATPgrasp_TupA"/>
    <property type="match status" value="1"/>
</dbReference>
<dbReference type="EMBL" id="CP059693">
    <property type="protein sequence ID" value="WDE13288.1"/>
    <property type="molecule type" value="Genomic_DNA"/>
</dbReference>
<evidence type="ECO:0008006" key="3">
    <source>
        <dbReference type="Google" id="ProtNLM"/>
    </source>
</evidence>
<sequence length="286" mass="33811">MNQLLQILKLIPLKIRVSLYYFFKFRRLLNFKQPKRFSEKIQIRKLNLLPEYTQLSDKFLVRKFVEARVGSQYLINLIGVYDCISEVDFALLPEKFVIKTNHGSGHKHLEIVKNKADKDIEILRRKFFKAIKEDYIGALLGENQYDAINRKVVIEELIENGEHDLEDFKFHLFNSQSGFIQIDVDRFKNHSRILYDLDFNPINCSLEYPKGNYQLPPAEQLAQLKQIAIKLSEGFDYVRVDLYLVKGKIYFGEMTFTPGSGFELFTPEEYDLKFGQMWQQKQQMLI</sequence>
<reference evidence="1 2" key="1">
    <citation type="journal article" date="2022" name="Mar. Drugs">
        <title>Bioassay-Guided Fractionation Leads to the Detection of Cholic Acid Generated by the Rare Thalassomonas sp.</title>
        <authorList>
            <person name="Pheiffer F."/>
            <person name="Schneider Y.K."/>
            <person name="Hansen E.H."/>
            <person name="Andersen J.H."/>
            <person name="Isaksson J."/>
            <person name="Busche T."/>
            <person name="R C."/>
            <person name="Kalinowski J."/>
            <person name="Zyl L.V."/>
            <person name="Trindade M."/>
        </authorList>
    </citation>
    <scope>NUCLEOTIDE SEQUENCE [LARGE SCALE GENOMIC DNA]</scope>
    <source>
        <strain evidence="1 2">A5K-61T</strain>
    </source>
</reference>
<dbReference type="RefSeq" id="WP_274053642.1">
    <property type="nucleotide sequence ID" value="NZ_CP059693.1"/>
</dbReference>
<accession>A0ABY7VIE5</accession>
<evidence type="ECO:0000313" key="1">
    <source>
        <dbReference type="EMBL" id="WDE13288.1"/>
    </source>
</evidence>
<proteinExistence type="predicted"/>
<evidence type="ECO:0000313" key="2">
    <source>
        <dbReference type="Proteomes" id="UP001215231"/>
    </source>
</evidence>
<organism evidence="1 2">
    <name type="scientific">Thalassomonas haliotis</name>
    <dbReference type="NCBI Taxonomy" id="485448"/>
    <lineage>
        <taxon>Bacteria</taxon>
        <taxon>Pseudomonadati</taxon>
        <taxon>Pseudomonadota</taxon>
        <taxon>Gammaproteobacteria</taxon>
        <taxon>Alteromonadales</taxon>
        <taxon>Colwelliaceae</taxon>
        <taxon>Thalassomonas</taxon>
    </lineage>
</organism>